<dbReference type="Proteomes" id="UP001152888">
    <property type="component" value="Unassembled WGS sequence"/>
</dbReference>
<dbReference type="CDD" id="cd16669">
    <property type="entry name" value="RING-H2_RNF181"/>
    <property type="match status" value="1"/>
</dbReference>
<evidence type="ECO:0000256" key="11">
    <source>
        <dbReference type="ARBA" id="ARBA00041674"/>
    </source>
</evidence>
<dbReference type="EMBL" id="CAKOFQ010007144">
    <property type="protein sequence ID" value="CAH1992466.1"/>
    <property type="molecule type" value="Genomic_DNA"/>
</dbReference>
<evidence type="ECO:0000256" key="1">
    <source>
        <dbReference type="ARBA" id="ARBA00000900"/>
    </source>
</evidence>
<evidence type="ECO:0000259" key="14">
    <source>
        <dbReference type="PROSITE" id="PS50089"/>
    </source>
</evidence>
<dbReference type="AlphaFoldDB" id="A0A9P0PPM0"/>
<feature type="domain" description="RING-type" evidence="14">
    <location>
        <begin position="74"/>
        <end position="115"/>
    </location>
</feature>
<comment type="similarity">
    <text evidence="9">Belongs to the RNF181 family.</text>
</comment>
<dbReference type="GO" id="GO:0061630">
    <property type="term" value="F:ubiquitin protein ligase activity"/>
    <property type="evidence" value="ECO:0007669"/>
    <property type="project" value="UniProtKB-EC"/>
</dbReference>
<dbReference type="SUPFAM" id="SSF57850">
    <property type="entry name" value="RING/U-box"/>
    <property type="match status" value="1"/>
</dbReference>
<dbReference type="PROSITE" id="PS50089">
    <property type="entry name" value="ZF_RING_2"/>
    <property type="match status" value="1"/>
</dbReference>
<keyword evidence="16" id="KW-1185">Reference proteome</keyword>
<evidence type="ECO:0000256" key="2">
    <source>
        <dbReference type="ARBA" id="ARBA00004906"/>
    </source>
</evidence>
<keyword evidence="6 13" id="KW-0863">Zinc-finger</keyword>
<evidence type="ECO:0000313" key="15">
    <source>
        <dbReference type="EMBL" id="CAH1992466.1"/>
    </source>
</evidence>
<dbReference type="PANTHER" id="PTHR15710">
    <property type="entry name" value="E3 UBIQUITIN-PROTEIN LIGASE PRAJA"/>
    <property type="match status" value="1"/>
</dbReference>
<proteinExistence type="inferred from homology"/>
<dbReference type="GO" id="GO:0008270">
    <property type="term" value="F:zinc ion binding"/>
    <property type="evidence" value="ECO:0007669"/>
    <property type="project" value="UniProtKB-KW"/>
</dbReference>
<comment type="pathway">
    <text evidence="2">Protein modification; protein ubiquitination.</text>
</comment>
<protein>
    <recommendedName>
        <fullName evidence="10">E3 ubiquitin-protein ligase RNF181</fullName>
        <ecNumber evidence="3">2.3.2.27</ecNumber>
    </recommendedName>
    <alternativeName>
        <fullName evidence="11">RING finger protein 181</fullName>
    </alternativeName>
</protein>
<evidence type="ECO:0000256" key="9">
    <source>
        <dbReference type="ARBA" id="ARBA00038197"/>
    </source>
</evidence>
<dbReference type="Gene3D" id="3.30.40.10">
    <property type="entry name" value="Zinc/RING finger domain, C3HC4 (zinc finger)"/>
    <property type="match status" value="1"/>
</dbReference>
<sequence length="151" mass="17628">MTDYFNEMGWTPLAEGETPNHFLHLARLFRDYNMFEELNVLNGEKLPPPASRSAVEALPNEKIVEEASFVGLQCPVCLKDHVKDETPKRMPCKHLFHNECIMPWLAKTNSCPLCRYELPTDDEDYEAWKKEKKRAKEREADIENLHNSMFS</sequence>
<dbReference type="OrthoDB" id="21204at2759"/>
<keyword evidence="4" id="KW-0808">Transferase</keyword>
<dbReference type="Pfam" id="PF13639">
    <property type="entry name" value="zf-RING_2"/>
    <property type="match status" value="1"/>
</dbReference>
<dbReference type="FunFam" id="3.30.40.10:FF:000127">
    <property type="entry name" value="E3 ubiquitin-protein ligase RNF181"/>
    <property type="match status" value="1"/>
</dbReference>
<dbReference type="EC" id="2.3.2.27" evidence="3"/>
<name>A0A9P0PPM0_ACAOB</name>
<evidence type="ECO:0000313" key="16">
    <source>
        <dbReference type="Proteomes" id="UP001152888"/>
    </source>
</evidence>
<evidence type="ECO:0000256" key="8">
    <source>
        <dbReference type="ARBA" id="ARBA00022833"/>
    </source>
</evidence>
<dbReference type="SMART" id="SM00184">
    <property type="entry name" value="RING"/>
    <property type="match status" value="1"/>
</dbReference>
<evidence type="ECO:0000256" key="3">
    <source>
        <dbReference type="ARBA" id="ARBA00012483"/>
    </source>
</evidence>
<reference evidence="15" key="1">
    <citation type="submission" date="2022-03" db="EMBL/GenBank/DDBJ databases">
        <authorList>
            <person name="Sayadi A."/>
        </authorList>
    </citation>
    <scope>NUCLEOTIDE SEQUENCE</scope>
</reference>
<comment type="function">
    <text evidence="12">E3 ubiquitin-protein ligase which accepts ubiquitin from an E2 ubiquitin-conjugating enzyme in the form of a thioester and then directly transfers the ubiquitin to targeted substrates. Catalyzes monoubiquitination of 26S proteasome subunit PSMC2/RPT1.</text>
</comment>
<dbReference type="InterPro" id="IPR001841">
    <property type="entry name" value="Znf_RING"/>
</dbReference>
<evidence type="ECO:0000256" key="7">
    <source>
        <dbReference type="ARBA" id="ARBA00022786"/>
    </source>
</evidence>
<dbReference type="InterPro" id="IPR013083">
    <property type="entry name" value="Znf_RING/FYVE/PHD"/>
</dbReference>
<gene>
    <name evidence="15" type="ORF">ACAOBT_LOCUS20876</name>
</gene>
<evidence type="ECO:0000256" key="4">
    <source>
        <dbReference type="ARBA" id="ARBA00022679"/>
    </source>
</evidence>
<dbReference type="GO" id="GO:0016567">
    <property type="term" value="P:protein ubiquitination"/>
    <property type="evidence" value="ECO:0007669"/>
    <property type="project" value="TreeGrafter"/>
</dbReference>
<comment type="catalytic activity">
    <reaction evidence="1">
        <text>S-ubiquitinyl-[E2 ubiquitin-conjugating enzyme]-L-cysteine + [acceptor protein]-L-lysine = [E2 ubiquitin-conjugating enzyme]-L-cysteine + N(6)-ubiquitinyl-[acceptor protein]-L-lysine.</text>
        <dbReference type="EC" id="2.3.2.27"/>
    </reaction>
</comment>
<keyword evidence="8" id="KW-0862">Zinc</keyword>
<evidence type="ECO:0000256" key="10">
    <source>
        <dbReference type="ARBA" id="ARBA00039317"/>
    </source>
</evidence>
<evidence type="ECO:0000256" key="5">
    <source>
        <dbReference type="ARBA" id="ARBA00022723"/>
    </source>
</evidence>
<comment type="caution">
    <text evidence="15">The sequence shown here is derived from an EMBL/GenBank/DDBJ whole genome shotgun (WGS) entry which is preliminary data.</text>
</comment>
<evidence type="ECO:0000256" key="13">
    <source>
        <dbReference type="PROSITE-ProRule" id="PRU00175"/>
    </source>
</evidence>
<evidence type="ECO:0000256" key="6">
    <source>
        <dbReference type="ARBA" id="ARBA00022771"/>
    </source>
</evidence>
<evidence type="ECO:0000256" key="12">
    <source>
        <dbReference type="ARBA" id="ARBA00045940"/>
    </source>
</evidence>
<organism evidence="15 16">
    <name type="scientific">Acanthoscelides obtectus</name>
    <name type="common">Bean weevil</name>
    <name type="synonym">Bruchus obtectus</name>
    <dbReference type="NCBI Taxonomy" id="200917"/>
    <lineage>
        <taxon>Eukaryota</taxon>
        <taxon>Metazoa</taxon>
        <taxon>Ecdysozoa</taxon>
        <taxon>Arthropoda</taxon>
        <taxon>Hexapoda</taxon>
        <taxon>Insecta</taxon>
        <taxon>Pterygota</taxon>
        <taxon>Neoptera</taxon>
        <taxon>Endopterygota</taxon>
        <taxon>Coleoptera</taxon>
        <taxon>Polyphaga</taxon>
        <taxon>Cucujiformia</taxon>
        <taxon>Chrysomeloidea</taxon>
        <taxon>Chrysomelidae</taxon>
        <taxon>Bruchinae</taxon>
        <taxon>Bruchini</taxon>
        <taxon>Acanthoscelides</taxon>
    </lineage>
</organism>
<keyword evidence="7" id="KW-0833">Ubl conjugation pathway</keyword>
<dbReference type="GO" id="GO:0005737">
    <property type="term" value="C:cytoplasm"/>
    <property type="evidence" value="ECO:0007669"/>
    <property type="project" value="TreeGrafter"/>
</dbReference>
<keyword evidence="5" id="KW-0479">Metal-binding</keyword>
<accession>A0A9P0PPM0</accession>
<dbReference type="PANTHER" id="PTHR15710:SF160">
    <property type="entry name" value="E3 UBIQUITIN-PROTEIN LIGASE RNF181"/>
    <property type="match status" value="1"/>
</dbReference>